<evidence type="ECO:0000256" key="2">
    <source>
        <dbReference type="ARBA" id="ARBA00004709"/>
    </source>
</evidence>
<dbReference type="CDD" id="cd00554">
    <property type="entry name" value="MECDP_synthase"/>
    <property type="match status" value="1"/>
</dbReference>
<feature type="site" description="Transition state stabilizer" evidence="7">
    <location>
        <position position="142"/>
    </location>
</feature>
<feature type="binding site" evidence="7">
    <location>
        <position position="151"/>
    </location>
    <ligand>
        <name>4-CDP-2-C-methyl-D-erythritol 2-phosphate</name>
        <dbReference type="ChEBI" id="CHEBI:57919"/>
    </ligand>
</feature>
<feature type="binding site" evidence="7">
    <location>
        <position position="51"/>
    </location>
    <ligand>
        <name>a divalent metal cation</name>
        <dbReference type="ChEBI" id="CHEBI:60240"/>
    </ligand>
</feature>
<feature type="binding site" evidence="7">
    <location>
        <begin position="141"/>
        <end position="144"/>
    </location>
    <ligand>
        <name>4-CDP-2-C-methyl-D-erythritol 2-phosphate</name>
        <dbReference type="ChEBI" id="CHEBI:57919"/>
    </ligand>
</feature>
<keyword evidence="5 7" id="KW-0414">Isoprene biosynthesis</keyword>
<reference evidence="11" key="1">
    <citation type="journal article" date="2019" name="Int. J. Syst. Evol. Microbiol.">
        <title>The Global Catalogue of Microorganisms (GCM) 10K type strain sequencing project: providing services to taxonomists for standard genome sequencing and annotation.</title>
        <authorList>
            <consortium name="The Broad Institute Genomics Platform"/>
            <consortium name="The Broad Institute Genome Sequencing Center for Infectious Disease"/>
            <person name="Wu L."/>
            <person name="Ma J."/>
        </authorList>
    </citation>
    <scope>NUCLEOTIDE SEQUENCE [LARGE SCALE GENOMIC DNA]</scope>
    <source>
        <strain evidence="11">CGMCC 4.7357</strain>
    </source>
</reference>
<comment type="function">
    <text evidence="7">Involved in the biosynthesis of isopentenyl diphosphate (IPP) and dimethylallyl diphosphate (DMAPP), two major building blocks of isoprenoid compounds. Catalyzes the conversion of 4-diphosphocytidyl-2-C-methyl-D-erythritol 2-phosphate (CDP-ME2P) to 2-C-methyl-D-erythritol 2,4-cyclodiphosphate (ME-CPP) with a corresponding release of cytidine 5-monophosphate (CMP).</text>
</comment>
<dbReference type="NCBIfam" id="TIGR00151">
    <property type="entry name" value="ispF"/>
    <property type="match status" value="1"/>
</dbReference>
<evidence type="ECO:0000256" key="6">
    <source>
        <dbReference type="ARBA" id="ARBA00023239"/>
    </source>
</evidence>
<dbReference type="SUPFAM" id="SSF69765">
    <property type="entry name" value="IpsF-like"/>
    <property type="match status" value="1"/>
</dbReference>
<evidence type="ECO:0000313" key="10">
    <source>
        <dbReference type="EMBL" id="MFC4666763.1"/>
    </source>
</evidence>
<evidence type="ECO:0000259" key="9">
    <source>
        <dbReference type="Pfam" id="PF02542"/>
    </source>
</evidence>
<dbReference type="HAMAP" id="MF_00107">
    <property type="entry name" value="IspF"/>
    <property type="match status" value="1"/>
</dbReference>
<comment type="caution">
    <text evidence="10">The sequence shown here is derived from an EMBL/GenBank/DDBJ whole genome shotgun (WGS) entry which is preliminary data.</text>
</comment>
<keyword evidence="11" id="KW-1185">Reference proteome</keyword>
<organism evidence="10 11">
    <name type="scientific">Falsiporphyromonas endometrii</name>
    <dbReference type="NCBI Taxonomy" id="1387297"/>
    <lineage>
        <taxon>Bacteria</taxon>
        <taxon>Pseudomonadati</taxon>
        <taxon>Bacteroidota</taxon>
        <taxon>Bacteroidia</taxon>
        <taxon>Bacteroidales</taxon>
        <taxon>Porphyromonadaceae</taxon>
        <taxon>Falsiporphyromonas</taxon>
    </lineage>
</organism>
<feature type="binding site" evidence="7">
    <location>
        <position position="17"/>
    </location>
    <ligand>
        <name>a divalent metal cation</name>
        <dbReference type="ChEBI" id="CHEBI:60240"/>
    </ligand>
</feature>
<sequence length="169" mass="18543">MSKHFSECPFRIGYGYDVHQLEEGLPLWLGGIKITHTHGLKGHSDADVAIHALCDAILGACALGDIGKHFPPSDEKYKGIDSKILLKEVIMMIHQEGYKIGNADLTIAAEKPKLLPHIDNMRECLSNIMDCLIDQISIKATTTEKLGFTGREEGISASAIVLIYKANED</sequence>
<comment type="similarity">
    <text evidence="7 8">Belongs to the IspF family.</text>
</comment>
<comment type="cofactor">
    <cofactor evidence="7">
        <name>a divalent metal cation</name>
        <dbReference type="ChEBI" id="CHEBI:60240"/>
    </cofactor>
    <text evidence="7">Binds 1 divalent metal cation per subunit.</text>
</comment>
<evidence type="ECO:0000256" key="4">
    <source>
        <dbReference type="ARBA" id="ARBA00022723"/>
    </source>
</evidence>
<dbReference type="InterPro" id="IPR020555">
    <property type="entry name" value="MECDP_synthase_CS"/>
</dbReference>
<proteinExistence type="inferred from homology"/>
<dbReference type="EC" id="4.6.1.12" evidence="3 7"/>
<dbReference type="PANTHER" id="PTHR43181:SF1">
    <property type="entry name" value="2-C-METHYL-D-ERYTHRITOL 2,4-CYCLODIPHOSPHATE SYNTHASE, CHLOROPLASTIC"/>
    <property type="match status" value="1"/>
</dbReference>
<dbReference type="Gene3D" id="3.30.1330.50">
    <property type="entry name" value="2-C-methyl-D-erythritol 2,4-cyclodiphosphate synthase"/>
    <property type="match status" value="1"/>
</dbReference>
<dbReference type="RefSeq" id="WP_380080145.1">
    <property type="nucleotide sequence ID" value="NZ_JBHSGO010000215.1"/>
</dbReference>
<evidence type="ECO:0000256" key="5">
    <source>
        <dbReference type="ARBA" id="ARBA00023229"/>
    </source>
</evidence>
<comment type="subunit">
    <text evidence="7">Homotrimer.</text>
</comment>
<feature type="domain" description="2-C-methyl-D-erythritol 2,4-cyclodiphosphate synthase" evidence="9">
    <location>
        <begin position="10"/>
        <end position="163"/>
    </location>
</feature>
<accession>A0ABV9K9T4</accession>
<evidence type="ECO:0000256" key="8">
    <source>
        <dbReference type="RuleBase" id="RU004395"/>
    </source>
</evidence>
<dbReference type="EMBL" id="JBHSGO010000215">
    <property type="protein sequence ID" value="MFC4666763.1"/>
    <property type="molecule type" value="Genomic_DNA"/>
</dbReference>
<evidence type="ECO:0000313" key="11">
    <source>
        <dbReference type="Proteomes" id="UP001596020"/>
    </source>
</evidence>
<dbReference type="GO" id="GO:0008685">
    <property type="term" value="F:2-C-methyl-D-erythritol 2,4-cyclodiphosphate synthase activity"/>
    <property type="evidence" value="ECO:0007669"/>
    <property type="project" value="UniProtKB-EC"/>
</dbReference>
<dbReference type="Pfam" id="PF02542">
    <property type="entry name" value="YgbB"/>
    <property type="match status" value="1"/>
</dbReference>
<dbReference type="PROSITE" id="PS01350">
    <property type="entry name" value="ISPF"/>
    <property type="match status" value="1"/>
</dbReference>
<feature type="binding site" evidence="7">
    <location>
        <begin position="17"/>
        <end position="19"/>
    </location>
    <ligand>
        <name>4-CDP-2-C-methyl-D-erythritol 2-phosphate</name>
        <dbReference type="ChEBI" id="CHEBI:57919"/>
    </ligand>
</feature>
<evidence type="ECO:0000256" key="3">
    <source>
        <dbReference type="ARBA" id="ARBA00012579"/>
    </source>
</evidence>
<dbReference type="Proteomes" id="UP001596020">
    <property type="component" value="Unassembled WGS sequence"/>
</dbReference>
<feature type="binding site" evidence="7">
    <location>
        <begin position="43"/>
        <end position="44"/>
    </location>
    <ligand>
        <name>4-CDP-2-C-methyl-D-erythritol 2-phosphate</name>
        <dbReference type="ChEBI" id="CHEBI:57919"/>
    </ligand>
</feature>
<name>A0ABV9K9T4_9PORP</name>
<dbReference type="InterPro" id="IPR003526">
    <property type="entry name" value="MECDP_synthase"/>
</dbReference>
<protein>
    <recommendedName>
        <fullName evidence="3 7">2-C-methyl-D-erythritol 2,4-cyclodiphosphate synthase</fullName>
        <shortName evidence="7">MECDP-synthase</shortName>
        <shortName evidence="7">MECPP-synthase</shortName>
        <shortName evidence="7">MECPS</shortName>
        <ecNumber evidence="3 7">4.6.1.12</ecNumber>
    </recommendedName>
</protein>
<feature type="site" description="Transition state stabilizer" evidence="7">
    <location>
        <position position="43"/>
    </location>
</feature>
<dbReference type="InterPro" id="IPR036571">
    <property type="entry name" value="MECDP_synthase_sf"/>
</dbReference>
<feature type="binding site" evidence="7">
    <location>
        <begin position="65"/>
        <end position="67"/>
    </location>
    <ligand>
        <name>4-CDP-2-C-methyl-D-erythritol 2-phosphate</name>
        <dbReference type="ChEBI" id="CHEBI:57919"/>
    </ligand>
</feature>
<comment type="caution">
    <text evidence="7">Lacks conserved residue(s) required for the propagation of feature annotation.</text>
</comment>
<gene>
    <name evidence="7 10" type="primary">ispF</name>
    <name evidence="10" type="ORF">ACFO3G_09185</name>
</gene>
<evidence type="ECO:0000256" key="7">
    <source>
        <dbReference type="HAMAP-Rule" id="MF_00107"/>
    </source>
</evidence>
<keyword evidence="4 7" id="KW-0479">Metal-binding</keyword>
<feature type="binding site" evidence="7">
    <location>
        <position position="148"/>
    </location>
    <ligand>
        <name>4-CDP-2-C-methyl-D-erythritol 2-phosphate</name>
        <dbReference type="ChEBI" id="CHEBI:57919"/>
    </ligand>
</feature>
<feature type="binding site" evidence="7">
    <location>
        <position position="19"/>
    </location>
    <ligand>
        <name>a divalent metal cation</name>
        <dbReference type="ChEBI" id="CHEBI:60240"/>
    </ligand>
</feature>
<comment type="pathway">
    <text evidence="2 7">Isoprenoid biosynthesis; isopentenyl diphosphate biosynthesis via DXP pathway; isopentenyl diphosphate from 1-deoxy-D-xylulose 5-phosphate: step 4/6.</text>
</comment>
<dbReference type="PANTHER" id="PTHR43181">
    <property type="entry name" value="2-C-METHYL-D-ERYTHRITOL 2,4-CYCLODIPHOSPHATE SYNTHASE, CHLOROPLASTIC"/>
    <property type="match status" value="1"/>
</dbReference>
<comment type="catalytic activity">
    <reaction evidence="1 7 8">
        <text>4-CDP-2-C-methyl-D-erythritol 2-phosphate = 2-C-methyl-D-erythritol 2,4-cyclic diphosphate + CMP</text>
        <dbReference type="Rhea" id="RHEA:23864"/>
        <dbReference type="ChEBI" id="CHEBI:57919"/>
        <dbReference type="ChEBI" id="CHEBI:58483"/>
        <dbReference type="ChEBI" id="CHEBI:60377"/>
        <dbReference type="EC" id="4.6.1.12"/>
    </reaction>
</comment>
<keyword evidence="6 7" id="KW-0456">Lyase</keyword>
<evidence type="ECO:0000256" key="1">
    <source>
        <dbReference type="ARBA" id="ARBA00000200"/>
    </source>
</evidence>